<dbReference type="InterPro" id="IPR036770">
    <property type="entry name" value="Ankyrin_rpt-contain_sf"/>
</dbReference>
<evidence type="ECO:0000313" key="3">
    <source>
        <dbReference type="Proteomes" id="UP000475325"/>
    </source>
</evidence>
<feature type="coiled-coil region" evidence="1">
    <location>
        <begin position="67"/>
        <end position="94"/>
    </location>
</feature>
<dbReference type="Proteomes" id="UP000475325">
    <property type="component" value="Unassembled WGS sequence"/>
</dbReference>
<accession>A0A7C8J6Y2</accession>
<organism evidence="2 3">
    <name type="scientific">Orbilia oligospora</name>
    <name type="common">Nematode-trapping fungus</name>
    <name type="synonym">Arthrobotrys oligospora</name>
    <dbReference type="NCBI Taxonomy" id="2813651"/>
    <lineage>
        <taxon>Eukaryota</taxon>
        <taxon>Fungi</taxon>
        <taxon>Dikarya</taxon>
        <taxon>Ascomycota</taxon>
        <taxon>Pezizomycotina</taxon>
        <taxon>Orbiliomycetes</taxon>
        <taxon>Orbiliales</taxon>
        <taxon>Orbiliaceae</taxon>
        <taxon>Orbilia</taxon>
    </lineage>
</organism>
<protein>
    <submittedName>
        <fullName evidence="2">Uncharacterized protein</fullName>
    </submittedName>
</protein>
<evidence type="ECO:0000313" key="2">
    <source>
        <dbReference type="EMBL" id="KAF3099152.1"/>
    </source>
</evidence>
<sequence length="873" mass="98363">MAEILGIVASSIQLADAALKIGDNIYKFVDNIKSAPKKVKTFRGDLDQTLSLLKDTRSSLEIAKTKYNNLGDTAKLVENTLEDFNRELAEISITVETLWARSQSWRVKIKIGFKGDSEWVRIDARIRVQYTRLAAASVQLSTKLGLENGERLNDIGSSVTAIDIEITQNVSKPIQNIQNDIQNIRTTGDTSILLIQESMALQVSHMNRVERLHGEQFQRVTEVRDTVVFNQFQNTQAFDRIEDTCQTLSGQLLQTSEAIAQADAKLESVSDRLDQLELNQRNGQDLPPLELAALYKLALPTGIANAQPTSKTERIRLEVQRKKMTGLIRRIIKLADGSTGVKLMKGDEAEEYTTTIQELVDTLQDESEIGNILKQEISKVTLQLLGSNSLYMQKGYDSRIKDRLERKANEGESMMVELEASAVEHKQVRTEHAVEDGTVVISSRYRRRVAASPFGEDDEMESSRTIIQYNPKVAPGETRTAFAALFSNTSGTLGSSSVPLLLRVYHRRDYDIWDRNSPTSLASKGKLDKVKELLSSGQISIYDTDKNGMSLLHEAVSTICARNKTKEGLAPGCFALCQFLLDHGADANIIDDFGKTPLSYLALTVFEQHPEYLNVEIARSVFNQVLDSGIKNRSSPFGPEQAIARLIRSFMAGSTWFFDQLLTKINDTEFDINNYAGSYNAIMLEFAAVPSQNDPILFRNYDMAMKRGGDICARTWNTGESCLHLLLYKISCNEDDLFIKNEATWQSFKKHQCNAFKNRLNKMLSLGADVYATDRIFREFVDGTSYGRSVTRAMYEYEVQDIWWETILEFGFEKETIMRKEAEEIGVSVIDYEAHLEGLAKASFEARQEGFERRRLNPVANEWMVPDKAPPEC</sequence>
<dbReference type="AlphaFoldDB" id="A0A7C8J6Y2"/>
<dbReference type="EMBL" id="WIQW01000029">
    <property type="protein sequence ID" value="KAF3099152.1"/>
    <property type="molecule type" value="Genomic_DNA"/>
</dbReference>
<dbReference type="Gene3D" id="1.25.40.20">
    <property type="entry name" value="Ankyrin repeat-containing domain"/>
    <property type="match status" value="1"/>
</dbReference>
<gene>
    <name evidence="2" type="ORF">TWF102_005559</name>
</gene>
<name>A0A7C8J6Y2_ORBOL</name>
<comment type="caution">
    <text evidence="2">The sequence shown here is derived from an EMBL/GenBank/DDBJ whole genome shotgun (WGS) entry which is preliminary data.</text>
</comment>
<keyword evidence="1" id="KW-0175">Coiled coil</keyword>
<proteinExistence type="predicted"/>
<evidence type="ECO:0000256" key="1">
    <source>
        <dbReference type="SAM" id="Coils"/>
    </source>
</evidence>
<reference evidence="2 3" key="1">
    <citation type="submission" date="2019-06" db="EMBL/GenBank/DDBJ databases">
        <authorList>
            <person name="Palmer J.M."/>
        </authorList>
    </citation>
    <scope>NUCLEOTIDE SEQUENCE [LARGE SCALE GENOMIC DNA]</scope>
    <source>
        <strain evidence="2 3">TWF102</strain>
    </source>
</reference>
<dbReference type="SUPFAM" id="SSF48403">
    <property type="entry name" value="Ankyrin repeat"/>
    <property type="match status" value="1"/>
</dbReference>